<dbReference type="PRINTS" id="PR00947">
    <property type="entry name" value="CUTICLE"/>
</dbReference>
<evidence type="ECO:0000256" key="2">
    <source>
        <dbReference type="ARBA" id="ARBA00022737"/>
    </source>
</evidence>
<dbReference type="PANTHER" id="PTHR12236">
    <property type="entry name" value="STRUCTURAL CONTITUENT OF CUTICLE"/>
    <property type="match status" value="1"/>
</dbReference>
<dbReference type="InterPro" id="IPR000618">
    <property type="entry name" value="Insect_cuticle"/>
</dbReference>
<dbReference type="EMBL" id="CAKOFQ010006714">
    <property type="protein sequence ID" value="CAH1964331.1"/>
    <property type="molecule type" value="Genomic_DNA"/>
</dbReference>
<evidence type="ECO:0000313" key="5">
    <source>
        <dbReference type="EMBL" id="CAH1964331.1"/>
    </source>
</evidence>
<dbReference type="PANTHER" id="PTHR12236:SF94">
    <property type="entry name" value="CCP84AA-RELATED"/>
    <property type="match status" value="1"/>
</dbReference>
<keyword evidence="2" id="KW-0677">Repeat</keyword>
<name>A0A9P0K2T2_ACAOB</name>
<protein>
    <submittedName>
        <fullName evidence="5">Uncharacterized protein</fullName>
    </submittedName>
</protein>
<dbReference type="OrthoDB" id="10071059at2759"/>
<dbReference type="Proteomes" id="UP001152888">
    <property type="component" value="Unassembled WGS sequence"/>
</dbReference>
<dbReference type="InterPro" id="IPR051217">
    <property type="entry name" value="Insect_Cuticle_Struc_Prot"/>
</dbReference>
<evidence type="ECO:0000256" key="3">
    <source>
        <dbReference type="PROSITE-ProRule" id="PRU00497"/>
    </source>
</evidence>
<dbReference type="InterPro" id="IPR031311">
    <property type="entry name" value="CHIT_BIND_RR_consensus"/>
</dbReference>
<proteinExistence type="predicted"/>
<dbReference type="GO" id="GO:0031012">
    <property type="term" value="C:extracellular matrix"/>
    <property type="evidence" value="ECO:0007669"/>
    <property type="project" value="TreeGrafter"/>
</dbReference>
<feature type="signal peptide" evidence="4">
    <location>
        <begin position="1"/>
        <end position="17"/>
    </location>
</feature>
<comment type="caution">
    <text evidence="5">The sequence shown here is derived from an EMBL/GenBank/DDBJ whole genome shotgun (WGS) entry which is preliminary data.</text>
</comment>
<feature type="chain" id="PRO_5040221348" evidence="4">
    <location>
        <begin position="18"/>
        <end position="242"/>
    </location>
</feature>
<sequence>MSREAVLLAAFLTIAEGGIIASPLANVIVDSEYSHHEPHYTYGYDVNDVLTGDSKSQVETRHGDVVKGSYSLNEPDGTRRIVDYVADPINGFNAIVRKAPIVHAALVATHAATVPHKTVSRQEAKKVTTSISHEGDLATGVAATKTSLSSSHQVDTSISDNTIGGNELIRLNAAAPVVTHTAPLHHSSVMETSSSVVHSAPVAVAHYSSPYGLAAYSNPYYAYRLFNPAFFPHYSRAYYHRY</sequence>
<dbReference type="AlphaFoldDB" id="A0A9P0K2T2"/>
<evidence type="ECO:0000256" key="4">
    <source>
        <dbReference type="SAM" id="SignalP"/>
    </source>
</evidence>
<dbReference type="PROSITE" id="PS51155">
    <property type="entry name" value="CHIT_BIND_RR_2"/>
    <property type="match status" value="1"/>
</dbReference>
<keyword evidence="4" id="KW-0732">Signal</keyword>
<dbReference type="Pfam" id="PF00379">
    <property type="entry name" value="Chitin_bind_4"/>
    <property type="match status" value="1"/>
</dbReference>
<dbReference type="PROSITE" id="PS00233">
    <property type="entry name" value="CHIT_BIND_RR_1"/>
    <property type="match status" value="1"/>
</dbReference>
<evidence type="ECO:0000313" key="6">
    <source>
        <dbReference type="Proteomes" id="UP001152888"/>
    </source>
</evidence>
<keyword evidence="1 3" id="KW-0193">Cuticle</keyword>
<keyword evidence="6" id="KW-1185">Reference proteome</keyword>
<dbReference type="GO" id="GO:0005615">
    <property type="term" value="C:extracellular space"/>
    <property type="evidence" value="ECO:0007669"/>
    <property type="project" value="TreeGrafter"/>
</dbReference>
<dbReference type="GO" id="GO:0042302">
    <property type="term" value="F:structural constituent of cuticle"/>
    <property type="evidence" value="ECO:0007669"/>
    <property type="project" value="UniProtKB-UniRule"/>
</dbReference>
<organism evidence="5 6">
    <name type="scientific">Acanthoscelides obtectus</name>
    <name type="common">Bean weevil</name>
    <name type="synonym">Bruchus obtectus</name>
    <dbReference type="NCBI Taxonomy" id="200917"/>
    <lineage>
        <taxon>Eukaryota</taxon>
        <taxon>Metazoa</taxon>
        <taxon>Ecdysozoa</taxon>
        <taxon>Arthropoda</taxon>
        <taxon>Hexapoda</taxon>
        <taxon>Insecta</taxon>
        <taxon>Pterygota</taxon>
        <taxon>Neoptera</taxon>
        <taxon>Endopterygota</taxon>
        <taxon>Coleoptera</taxon>
        <taxon>Polyphaga</taxon>
        <taxon>Cucujiformia</taxon>
        <taxon>Chrysomeloidea</taxon>
        <taxon>Chrysomelidae</taxon>
        <taxon>Bruchinae</taxon>
        <taxon>Bruchini</taxon>
        <taxon>Acanthoscelides</taxon>
    </lineage>
</organism>
<accession>A0A9P0K2T2</accession>
<reference evidence="5" key="1">
    <citation type="submission" date="2022-03" db="EMBL/GenBank/DDBJ databases">
        <authorList>
            <person name="Sayadi A."/>
        </authorList>
    </citation>
    <scope>NUCLEOTIDE SEQUENCE</scope>
</reference>
<evidence type="ECO:0000256" key="1">
    <source>
        <dbReference type="ARBA" id="ARBA00022460"/>
    </source>
</evidence>
<gene>
    <name evidence="5" type="ORF">ACAOBT_LOCUS5743</name>
</gene>